<feature type="binding site" evidence="16">
    <location>
        <position position="904"/>
    </location>
    <ligand>
        <name>ATP</name>
        <dbReference type="ChEBI" id="CHEBI:30616"/>
    </ligand>
</feature>
<dbReference type="Proteomes" id="UP000016922">
    <property type="component" value="Unassembled WGS sequence"/>
</dbReference>
<dbReference type="FunFam" id="3.30.60.20:FF:000014">
    <property type="entry name" value="Protein kinase C"/>
    <property type="match status" value="1"/>
</dbReference>
<dbReference type="GO" id="GO:0060211">
    <property type="term" value="P:regulation of nuclear-transcribed mRNA poly(A) tail shortening"/>
    <property type="evidence" value="ECO:0007669"/>
    <property type="project" value="EnsemblFungi"/>
</dbReference>
<keyword evidence="4" id="KW-0597">Phosphoprotein</keyword>
<dbReference type="GO" id="GO:0030427">
    <property type="term" value="C:site of polarized growth"/>
    <property type="evidence" value="ECO:0007669"/>
    <property type="project" value="EnsemblFungi"/>
</dbReference>
<evidence type="ECO:0000256" key="8">
    <source>
        <dbReference type="ARBA" id="ARBA00022741"/>
    </source>
</evidence>
<feature type="domain" description="AGC-kinase C-terminal" evidence="21">
    <location>
        <begin position="1135"/>
        <end position="1200"/>
    </location>
</feature>
<dbReference type="Pfam" id="PF02185">
    <property type="entry name" value="HR1"/>
    <property type="match status" value="2"/>
</dbReference>
<dbReference type="GO" id="GO:0060237">
    <property type="term" value="P:regulation of fungal-type cell wall organization"/>
    <property type="evidence" value="ECO:0007669"/>
    <property type="project" value="EnsemblFungi"/>
</dbReference>
<comment type="catalytic activity">
    <reaction evidence="13">
        <text>L-threonyl-[protein] + ATP = O-phospho-L-threonyl-[protein] + ADP + H(+)</text>
        <dbReference type="Rhea" id="RHEA:46608"/>
        <dbReference type="Rhea" id="RHEA-COMP:11060"/>
        <dbReference type="Rhea" id="RHEA-COMP:11605"/>
        <dbReference type="ChEBI" id="CHEBI:15378"/>
        <dbReference type="ChEBI" id="CHEBI:30013"/>
        <dbReference type="ChEBI" id="CHEBI:30616"/>
        <dbReference type="ChEBI" id="CHEBI:61977"/>
        <dbReference type="ChEBI" id="CHEBI:456216"/>
        <dbReference type="EC" id="2.7.11.13"/>
    </reaction>
</comment>
<organism evidence="23 24">
    <name type="scientific">Glarea lozoyensis (strain ATCC 20868 / MF5171)</name>
    <dbReference type="NCBI Taxonomy" id="1116229"/>
    <lineage>
        <taxon>Eukaryota</taxon>
        <taxon>Fungi</taxon>
        <taxon>Dikarya</taxon>
        <taxon>Ascomycota</taxon>
        <taxon>Pezizomycotina</taxon>
        <taxon>Leotiomycetes</taxon>
        <taxon>Helotiales</taxon>
        <taxon>Helotiaceae</taxon>
        <taxon>Glarea</taxon>
    </lineage>
</organism>
<keyword evidence="5" id="KW-0808">Transferase</keyword>
<dbReference type="Gene3D" id="1.10.287.160">
    <property type="entry name" value="HR1 repeat"/>
    <property type="match status" value="1"/>
</dbReference>
<dbReference type="SUPFAM" id="SSF57889">
    <property type="entry name" value="Cysteine-rich domain"/>
    <property type="match status" value="2"/>
</dbReference>
<feature type="domain" description="Phorbol-ester/DAG-type" evidence="20">
    <location>
        <begin position="549"/>
        <end position="599"/>
    </location>
</feature>
<dbReference type="SUPFAM" id="SSF56112">
    <property type="entry name" value="Protein kinase-like (PK-like)"/>
    <property type="match status" value="1"/>
</dbReference>
<dbReference type="SMART" id="SM00133">
    <property type="entry name" value="S_TK_X"/>
    <property type="match status" value="1"/>
</dbReference>
<dbReference type="InterPro" id="IPR000008">
    <property type="entry name" value="C2_dom"/>
</dbReference>
<dbReference type="GO" id="GO:0070610">
    <property type="term" value="P:regulation of fungal-type cell wall (1-&gt;3)-alpha-glucan biosynthetic process"/>
    <property type="evidence" value="ECO:0007669"/>
    <property type="project" value="EnsemblFungi"/>
</dbReference>
<dbReference type="EMBL" id="KE145370">
    <property type="protein sequence ID" value="EPE26929.1"/>
    <property type="molecule type" value="Genomic_DNA"/>
</dbReference>
<feature type="domain" description="Phorbol-ester/DAG-type" evidence="20">
    <location>
        <begin position="481"/>
        <end position="529"/>
    </location>
</feature>
<dbReference type="AlphaFoldDB" id="S3CP40"/>
<dbReference type="GO" id="GO:0005856">
    <property type="term" value="C:cytoskeleton"/>
    <property type="evidence" value="ECO:0007669"/>
    <property type="project" value="EnsemblFungi"/>
</dbReference>
<dbReference type="STRING" id="1116229.S3CP40"/>
<dbReference type="InterPro" id="IPR035892">
    <property type="entry name" value="C2_domain_sf"/>
</dbReference>
<dbReference type="GO" id="GO:1903139">
    <property type="term" value="P:positive regulation of cell integrity MAPK cascade"/>
    <property type="evidence" value="ECO:0007669"/>
    <property type="project" value="EnsemblFungi"/>
</dbReference>
<dbReference type="GO" id="GO:0090334">
    <property type="term" value="P:regulation of cell wall (1-&gt;3)-beta-D-glucan biosynthetic process"/>
    <property type="evidence" value="ECO:0007669"/>
    <property type="project" value="EnsemblFungi"/>
</dbReference>
<accession>S3CP40</accession>
<feature type="compositionally biased region" description="Polar residues" evidence="18">
    <location>
        <begin position="663"/>
        <end position="673"/>
    </location>
</feature>
<dbReference type="InterPro" id="IPR008271">
    <property type="entry name" value="Ser/Thr_kinase_AS"/>
</dbReference>
<feature type="compositionally biased region" description="Polar residues" evidence="18">
    <location>
        <begin position="26"/>
        <end position="36"/>
    </location>
</feature>
<dbReference type="GO" id="GO:0004697">
    <property type="term" value="F:diacylglycerol-dependent serine/threonine kinase activity"/>
    <property type="evidence" value="ECO:0007669"/>
    <property type="project" value="UniProtKB-EC"/>
</dbReference>
<dbReference type="InterPro" id="IPR011009">
    <property type="entry name" value="Kinase-like_dom_sf"/>
</dbReference>
<protein>
    <recommendedName>
        <fullName evidence="2">protein kinase C</fullName>
        <ecNumber evidence="2">2.7.11.13</ecNumber>
    </recommendedName>
</protein>
<evidence type="ECO:0000256" key="4">
    <source>
        <dbReference type="ARBA" id="ARBA00022553"/>
    </source>
</evidence>
<evidence type="ECO:0000256" key="13">
    <source>
        <dbReference type="ARBA" id="ARBA00047272"/>
    </source>
</evidence>
<evidence type="ECO:0000313" key="24">
    <source>
        <dbReference type="Proteomes" id="UP000016922"/>
    </source>
</evidence>
<evidence type="ECO:0000256" key="14">
    <source>
        <dbReference type="ARBA" id="ARBA00047470"/>
    </source>
</evidence>
<dbReference type="CDD" id="cd05570">
    <property type="entry name" value="STKc_PKC"/>
    <property type="match status" value="1"/>
</dbReference>
<keyword evidence="9" id="KW-0863">Zinc-finger</keyword>
<dbReference type="GO" id="GO:0034063">
    <property type="term" value="P:stress granule assembly"/>
    <property type="evidence" value="ECO:0007669"/>
    <property type="project" value="EnsemblFungi"/>
</dbReference>
<dbReference type="SMART" id="SM00220">
    <property type="entry name" value="S_TKc"/>
    <property type="match status" value="1"/>
</dbReference>
<dbReference type="GO" id="GO:0000935">
    <property type="term" value="C:division septum"/>
    <property type="evidence" value="ECO:0007669"/>
    <property type="project" value="EnsemblFungi"/>
</dbReference>
<dbReference type="InterPro" id="IPR017892">
    <property type="entry name" value="Pkinase_C"/>
</dbReference>
<evidence type="ECO:0000256" key="9">
    <source>
        <dbReference type="ARBA" id="ARBA00022771"/>
    </source>
</evidence>
<dbReference type="GO" id="GO:0010494">
    <property type="term" value="C:cytoplasmic stress granule"/>
    <property type="evidence" value="ECO:0007669"/>
    <property type="project" value="EnsemblFungi"/>
</dbReference>
<dbReference type="CDD" id="cd08689">
    <property type="entry name" value="C2_fungal_Pkc1p"/>
    <property type="match status" value="1"/>
</dbReference>
<comment type="similarity">
    <text evidence="1">Belongs to the protein kinase superfamily. AGC Ser/Thr protein kinase family. PKC subfamily.</text>
</comment>
<gene>
    <name evidence="23" type="ORF">GLAREA_02843</name>
</gene>
<dbReference type="PROSITE" id="PS00479">
    <property type="entry name" value="ZF_DAG_PE_1"/>
    <property type="match status" value="1"/>
</dbReference>
<feature type="region of interest" description="Disordered" evidence="18">
    <location>
        <begin position="68"/>
        <end position="156"/>
    </location>
</feature>
<evidence type="ECO:0000259" key="20">
    <source>
        <dbReference type="PROSITE" id="PS50081"/>
    </source>
</evidence>
<feature type="domain" description="REM-1" evidence="22">
    <location>
        <begin position="165"/>
        <end position="242"/>
    </location>
</feature>
<feature type="compositionally biased region" description="Pro residues" evidence="18">
    <location>
        <begin position="836"/>
        <end position="846"/>
    </location>
</feature>
<dbReference type="GO" id="GO:0005524">
    <property type="term" value="F:ATP binding"/>
    <property type="evidence" value="ECO:0007669"/>
    <property type="project" value="UniProtKB-UniRule"/>
</dbReference>
<keyword evidence="6" id="KW-0479">Metal-binding</keyword>
<dbReference type="SUPFAM" id="SSF49562">
    <property type="entry name" value="C2 domain (Calcium/lipid-binding domain, CaLB)"/>
    <property type="match status" value="1"/>
</dbReference>
<dbReference type="FunFam" id="1.10.287.160:FF:000004">
    <property type="entry name" value="Protein kinase C"/>
    <property type="match status" value="1"/>
</dbReference>
<evidence type="ECO:0000256" key="5">
    <source>
        <dbReference type="ARBA" id="ARBA00022679"/>
    </source>
</evidence>
<evidence type="ECO:0000256" key="15">
    <source>
        <dbReference type="PROSITE-ProRule" id="PRU01207"/>
    </source>
</evidence>
<dbReference type="Gene3D" id="3.30.200.20">
    <property type="entry name" value="Phosphorylase Kinase, domain 1"/>
    <property type="match status" value="1"/>
</dbReference>
<dbReference type="GO" id="GO:0008270">
    <property type="term" value="F:zinc ion binding"/>
    <property type="evidence" value="ECO:0007669"/>
    <property type="project" value="UniProtKB-KW"/>
</dbReference>
<dbReference type="GeneID" id="19461899"/>
<evidence type="ECO:0000256" key="11">
    <source>
        <dbReference type="ARBA" id="ARBA00022833"/>
    </source>
</evidence>
<evidence type="ECO:0000256" key="18">
    <source>
        <dbReference type="SAM" id="MobiDB-lite"/>
    </source>
</evidence>
<keyword evidence="24" id="KW-1185">Reference proteome</keyword>
<dbReference type="Gene3D" id="1.10.510.10">
    <property type="entry name" value="Transferase(Phosphotransferase) domain 1"/>
    <property type="match status" value="1"/>
</dbReference>
<feature type="region of interest" description="Disordered" evidence="18">
    <location>
        <begin position="617"/>
        <end position="867"/>
    </location>
</feature>
<dbReference type="SMART" id="SM00109">
    <property type="entry name" value="C1"/>
    <property type="match status" value="2"/>
</dbReference>
<dbReference type="InterPro" id="IPR000961">
    <property type="entry name" value="AGC-kinase_C"/>
</dbReference>
<dbReference type="FunFam" id="3.30.60.20:FF:000034">
    <property type="entry name" value="Protein kinase C"/>
    <property type="match status" value="1"/>
</dbReference>
<dbReference type="InterPro" id="IPR037312">
    <property type="entry name" value="PKC-like_HR1"/>
</dbReference>
<evidence type="ECO:0000256" key="10">
    <source>
        <dbReference type="ARBA" id="ARBA00022777"/>
    </source>
</evidence>
<dbReference type="PANTHER" id="PTHR24351">
    <property type="entry name" value="RIBOSOMAL PROTEIN S6 KINASE"/>
    <property type="match status" value="1"/>
</dbReference>
<dbReference type="InterPro" id="IPR011072">
    <property type="entry name" value="HR1_rho-bd"/>
</dbReference>
<dbReference type="SUPFAM" id="SSF46585">
    <property type="entry name" value="HR1 repeat"/>
    <property type="match status" value="1"/>
</dbReference>
<feature type="compositionally biased region" description="Polar residues" evidence="18">
    <location>
        <begin position="722"/>
        <end position="743"/>
    </location>
</feature>
<feature type="compositionally biased region" description="Basic and acidic residues" evidence="18">
    <location>
        <begin position="37"/>
        <end position="52"/>
    </location>
</feature>
<dbReference type="GO" id="GO:0010606">
    <property type="term" value="P:positive regulation of cytoplasmic mRNA processing body assembly"/>
    <property type="evidence" value="ECO:0007669"/>
    <property type="project" value="EnsemblFungi"/>
</dbReference>
<dbReference type="GO" id="GO:0009272">
    <property type="term" value="P:fungal-type cell wall biogenesis"/>
    <property type="evidence" value="ECO:0007669"/>
    <property type="project" value="EnsemblFungi"/>
</dbReference>
<keyword evidence="10 23" id="KW-0418">Kinase</keyword>
<sequence>MNNDDDALTSVYKKIERERALLNAANQMRQQTQNEQVKARLDTQMREGRRNIQYLEERMQELRTRKMGQGMGDMNLGPGGPGPSGRAPGAGMRNDRDAPPTPPPKDSRGNYIDQPGDRGGYGTEDYSQIGGHGNMMPPRHPYAPPGPGSAMPKSRPNYTKLDLIKYDTPHLGPRIQLMLSQLEFKLNVEKQYLKGIEKMVQLYQMEGDRKSRNDANTRLKESSQKIQLLKQALKRYEDLHIDMESSADAPDDDSINTPNMRKPLTGLLTIRVHAVKDVDHATTSRFARGPETSVSVKVEDNVVARTRASRNDRWETENFNLEVDKANEIEITVYDKPGEHPLPIGLLWIRISDIVEEMRRRKIEAEINSSGWVSADRMAGGGMPGGPPPSQFNMSPSQQQFGGQTQIGGGMGAMNAGGLGGQAPMVAAQPIDAWFALEPTGAAHLTVGFQKQAKNSRPFDLGLGRKGAIRQRKEEVHEMYGHKFVQQQFYNIMRCALCGEFLKYSAGMQCEDCKYTCHTKCYSKVVTKCISKSNADTDPDEEKINHRIPHRFEKFSNMSANWCCHCGYMLPFGKKNSRKCSECQLTCHAGCVHLVPDFCGMKMSDANVILQNIRKTADIRRSTQPSPMSDRTLRPISGKGPDGGQSGNVRASYGSPESARPPRSQSYGPSSLEAQEAAKTMYAQQQQQQQQGPISPTQRPIGPDRTASSSAAAAAAAAMTGSRPQSSQRDPYVRSSTDYNQASRPAAGGGYGAAPSLNTHAEEPLAGYGAPTRPQASSTPSYNPAAYAQVSGYPTQPQQPQQLQQQQPQPQIQPLIHQPHQQQQQQSPTQALYSPVAPPVSEPAPPSVSAATVPRKAAPPANDAGTGRRIGLDHFNFLAVLGKGNFGKVMLAEAKQTKQLYAIKVLKKEFIIENDEVESTRSEKRVFLIANKERHPFLLTLHACFQTETRVYFVMEYISGGDLMLHIQRGQFGTKRAQFYAAEVCLALKYFHENGVIYRDLKLDNILLTLDGHIKIADYGLCKEDMWYGSTTSTFCGTPEFMAPEILLDKKYGRAVDWWAFGVLIYQMLLQQSPFRGEDEDEIYDAILSDEPLYPIHMPRDSVSILQKLLHREPDQRLGSGPTDAQEIMNQPFFRNINWDDVLHKRLPPPFKPEITSATDTSNFDSEFTSVTPVLTPVQSVLSQAMQEEFRGFSYSADFV</sequence>
<dbReference type="GO" id="GO:0000425">
    <property type="term" value="P:pexophagy"/>
    <property type="evidence" value="ECO:0007669"/>
    <property type="project" value="EnsemblFungi"/>
</dbReference>
<feature type="domain" description="Protein kinase" evidence="19">
    <location>
        <begin position="875"/>
        <end position="1134"/>
    </location>
</feature>
<dbReference type="PROSITE" id="PS51285">
    <property type="entry name" value="AGC_KINASE_CTER"/>
    <property type="match status" value="1"/>
</dbReference>
<keyword evidence="7" id="KW-0677">Repeat</keyword>
<evidence type="ECO:0000259" key="19">
    <source>
        <dbReference type="PROSITE" id="PS50011"/>
    </source>
</evidence>
<dbReference type="InterPro" id="IPR002219">
    <property type="entry name" value="PKC_DAG/PE"/>
</dbReference>
<dbReference type="PROSITE" id="PS50081">
    <property type="entry name" value="ZF_DAG_PE_2"/>
    <property type="match status" value="2"/>
</dbReference>
<keyword evidence="12 16" id="KW-0067">ATP-binding</keyword>
<dbReference type="FunFam" id="1.10.510.10:FF:000101">
    <property type="entry name" value="Protein kinase C"/>
    <property type="match status" value="1"/>
</dbReference>
<proteinExistence type="inferred from homology"/>
<dbReference type="PROSITE" id="PS00107">
    <property type="entry name" value="PROTEIN_KINASE_ATP"/>
    <property type="match status" value="1"/>
</dbReference>
<evidence type="ECO:0000259" key="22">
    <source>
        <dbReference type="PROSITE" id="PS51860"/>
    </source>
</evidence>
<feature type="compositionally biased region" description="Low complexity" evidence="18">
    <location>
        <begin position="794"/>
        <end position="830"/>
    </location>
</feature>
<keyword evidence="11" id="KW-0862">Zinc</keyword>
<keyword evidence="15 17" id="KW-0175">Coiled coil</keyword>
<keyword evidence="8 16" id="KW-0547">Nucleotide-binding</keyword>
<evidence type="ECO:0000256" key="17">
    <source>
        <dbReference type="SAM" id="Coils"/>
    </source>
</evidence>
<dbReference type="EC" id="2.7.11.13" evidence="2"/>
<dbReference type="SMART" id="SM00742">
    <property type="entry name" value="Hr1"/>
    <property type="match status" value="2"/>
</dbReference>
<evidence type="ECO:0000256" key="16">
    <source>
        <dbReference type="PROSITE-ProRule" id="PRU10141"/>
    </source>
</evidence>
<dbReference type="HOGENOM" id="CLU_000288_54_0_1"/>
<dbReference type="PROSITE" id="PS00108">
    <property type="entry name" value="PROTEIN_KINASE_ST"/>
    <property type="match status" value="1"/>
</dbReference>
<dbReference type="GO" id="GO:2000769">
    <property type="term" value="P:regulation of establishment or maintenance of cell polarity regulating cell shape"/>
    <property type="evidence" value="ECO:0007669"/>
    <property type="project" value="EnsemblFungi"/>
</dbReference>
<dbReference type="GO" id="GO:0035556">
    <property type="term" value="P:intracellular signal transduction"/>
    <property type="evidence" value="ECO:0007669"/>
    <property type="project" value="EnsemblFungi"/>
</dbReference>
<dbReference type="CDD" id="cd20823">
    <property type="entry name" value="C1_ScPKC1-like_rpt2"/>
    <property type="match status" value="1"/>
</dbReference>
<keyword evidence="3" id="KW-0723">Serine/threonine-protein kinase</keyword>
<dbReference type="OrthoDB" id="63267at2759"/>
<dbReference type="Pfam" id="PF00130">
    <property type="entry name" value="C1_1"/>
    <property type="match status" value="2"/>
</dbReference>
<dbReference type="GO" id="GO:1902660">
    <property type="term" value="P:negative regulation of glucose mediated signaling pathway"/>
    <property type="evidence" value="ECO:0007669"/>
    <property type="project" value="EnsemblFungi"/>
</dbReference>
<dbReference type="Gene3D" id="3.30.60.20">
    <property type="match status" value="2"/>
</dbReference>
<evidence type="ECO:0000256" key="2">
    <source>
        <dbReference type="ARBA" id="ARBA00012429"/>
    </source>
</evidence>
<evidence type="ECO:0000313" key="23">
    <source>
        <dbReference type="EMBL" id="EPE26929.1"/>
    </source>
</evidence>
<feature type="region of interest" description="Disordered" evidence="18">
    <location>
        <begin position="26"/>
        <end position="52"/>
    </location>
</feature>
<evidence type="ECO:0000256" key="12">
    <source>
        <dbReference type="ARBA" id="ARBA00022840"/>
    </source>
</evidence>
<dbReference type="InterPro" id="IPR017441">
    <property type="entry name" value="Protein_kinase_ATP_BS"/>
</dbReference>
<feature type="domain" description="REM-1" evidence="22">
    <location>
        <begin position="1"/>
        <end position="68"/>
    </location>
</feature>
<dbReference type="CDD" id="cd11620">
    <property type="entry name" value="HR1_PKC-like_2_fungi"/>
    <property type="match status" value="1"/>
</dbReference>
<feature type="compositionally biased region" description="Pro residues" evidence="18">
    <location>
        <begin position="138"/>
        <end position="147"/>
    </location>
</feature>
<dbReference type="GO" id="GO:0005634">
    <property type="term" value="C:nucleus"/>
    <property type="evidence" value="ECO:0007669"/>
    <property type="project" value="EnsemblFungi"/>
</dbReference>
<evidence type="ECO:0000256" key="6">
    <source>
        <dbReference type="ARBA" id="ARBA00022723"/>
    </source>
</evidence>
<dbReference type="Pfam" id="PF00069">
    <property type="entry name" value="Pkinase"/>
    <property type="match status" value="1"/>
</dbReference>
<dbReference type="KEGG" id="glz:GLAREA_02843"/>
<dbReference type="SMART" id="SM00239">
    <property type="entry name" value="C2"/>
    <property type="match status" value="1"/>
</dbReference>
<dbReference type="OMA" id="QCTHLVP"/>
<dbReference type="CDD" id="cd20822">
    <property type="entry name" value="C1_ScPKC1-like_rpt1"/>
    <property type="match status" value="1"/>
</dbReference>
<evidence type="ECO:0000256" key="1">
    <source>
        <dbReference type="ARBA" id="ARBA00005490"/>
    </source>
</evidence>
<dbReference type="PROSITE" id="PS50011">
    <property type="entry name" value="PROTEIN_KINASE_DOM"/>
    <property type="match status" value="1"/>
</dbReference>
<evidence type="ECO:0000256" key="7">
    <source>
        <dbReference type="ARBA" id="ARBA00022737"/>
    </source>
</evidence>
<dbReference type="RefSeq" id="XP_008086119.1">
    <property type="nucleotide sequence ID" value="XM_008087928.1"/>
</dbReference>
<dbReference type="eggNOG" id="KOG0694">
    <property type="taxonomic scope" value="Eukaryota"/>
</dbReference>
<dbReference type="InterPro" id="IPR000719">
    <property type="entry name" value="Prot_kinase_dom"/>
</dbReference>
<dbReference type="GO" id="GO:0106310">
    <property type="term" value="F:protein serine kinase activity"/>
    <property type="evidence" value="ECO:0007669"/>
    <property type="project" value="RHEA"/>
</dbReference>
<dbReference type="GO" id="GO:0009267">
    <property type="term" value="P:cellular response to starvation"/>
    <property type="evidence" value="ECO:0007669"/>
    <property type="project" value="EnsemblFungi"/>
</dbReference>
<feature type="compositionally biased region" description="Low complexity" evidence="18">
    <location>
        <begin position="707"/>
        <end position="718"/>
    </location>
</feature>
<comment type="catalytic activity">
    <reaction evidence="14">
        <text>L-seryl-[protein] + ATP = O-phospho-L-seryl-[protein] + ADP + H(+)</text>
        <dbReference type="Rhea" id="RHEA:17989"/>
        <dbReference type="Rhea" id="RHEA-COMP:9863"/>
        <dbReference type="Rhea" id="RHEA-COMP:11604"/>
        <dbReference type="ChEBI" id="CHEBI:15378"/>
        <dbReference type="ChEBI" id="CHEBI:29999"/>
        <dbReference type="ChEBI" id="CHEBI:30616"/>
        <dbReference type="ChEBI" id="CHEBI:83421"/>
        <dbReference type="ChEBI" id="CHEBI:456216"/>
        <dbReference type="EC" id="2.7.11.13"/>
    </reaction>
</comment>
<feature type="coiled-coil region" evidence="17">
    <location>
        <begin position="212"/>
        <end position="239"/>
    </location>
</feature>
<dbReference type="InterPro" id="IPR037778">
    <property type="entry name" value="C2_fungal_PKC"/>
</dbReference>
<evidence type="ECO:0000256" key="3">
    <source>
        <dbReference type="ARBA" id="ARBA00022527"/>
    </source>
</evidence>
<dbReference type="Pfam" id="PF00168">
    <property type="entry name" value="C2"/>
    <property type="match status" value="1"/>
</dbReference>
<dbReference type="PROSITE" id="PS51860">
    <property type="entry name" value="REM_1"/>
    <property type="match status" value="2"/>
</dbReference>
<dbReference type="FunFam" id="3.30.200.20:FF:000103">
    <property type="entry name" value="Protein kinase C"/>
    <property type="match status" value="1"/>
</dbReference>
<evidence type="ECO:0000259" key="21">
    <source>
        <dbReference type="PROSITE" id="PS51285"/>
    </source>
</evidence>
<dbReference type="Pfam" id="PF00433">
    <property type="entry name" value="Pkinase_C"/>
    <property type="match status" value="1"/>
</dbReference>
<reference evidence="23 24" key="1">
    <citation type="journal article" date="2013" name="BMC Genomics">
        <title>Genomics-driven discovery of the pneumocandin biosynthetic gene cluster in the fungus Glarea lozoyensis.</title>
        <authorList>
            <person name="Chen L."/>
            <person name="Yue Q."/>
            <person name="Zhang X."/>
            <person name="Xiang M."/>
            <person name="Wang C."/>
            <person name="Li S."/>
            <person name="Che Y."/>
            <person name="Ortiz-Lopez F.J."/>
            <person name="Bills G.F."/>
            <person name="Liu X."/>
            <person name="An Z."/>
        </authorList>
    </citation>
    <scope>NUCLEOTIDE SEQUENCE [LARGE SCALE GENOMIC DNA]</scope>
    <source>
        <strain evidence="24">ATCC 20868 / MF5171</strain>
    </source>
</reference>
<dbReference type="InterPro" id="IPR036274">
    <property type="entry name" value="HR1_rpt_sf"/>
</dbReference>
<dbReference type="InterPro" id="IPR046349">
    <property type="entry name" value="C1-like_sf"/>
</dbReference>
<name>S3CP40_GLAL2</name>